<feature type="compositionally biased region" description="Basic and acidic residues" evidence="1">
    <location>
        <begin position="287"/>
        <end position="305"/>
    </location>
</feature>
<evidence type="ECO:0000256" key="1">
    <source>
        <dbReference type="SAM" id="MobiDB-lite"/>
    </source>
</evidence>
<organism evidence="2 3">
    <name type="scientific">Pleurostoma richardsiae</name>
    <dbReference type="NCBI Taxonomy" id="41990"/>
    <lineage>
        <taxon>Eukaryota</taxon>
        <taxon>Fungi</taxon>
        <taxon>Dikarya</taxon>
        <taxon>Ascomycota</taxon>
        <taxon>Pezizomycotina</taxon>
        <taxon>Sordariomycetes</taxon>
        <taxon>Sordariomycetidae</taxon>
        <taxon>Calosphaeriales</taxon>
        <taxon>Pleurostomataceae</taxon>
        <taxon>Pleurostoma</taxon>
    </lineage>
</organism>
<name>A0AA38VWJ0_9PEZI</name>
<accession>A0AA38VWJ0</accession>
<dbReference type="EMBL" id="JANBVO010000002">
    <property type="protein sequence ID" value="KAJ9156474.1"/>
    <property type="molecule type" value="Genomic_DNA"/>
</dbReference>
<feature type="region of interest" description="Disordered" evidence="1">
    <location>
        <begin position="48"/>
        <end position="72"/>
    </location>
</feature>
<proteinExistence type="predicted"/>
<dbReference type="Proteomes" id="UP001174694">
    <property type="component" value="Unassembled WGS sequence"/>
</dbReference>
<dbReference type="Pfam" id="PF11885">
    <property type="entry name" value="DUF3405"/>
    <property type="match status" value="1"/>
</dbReference>
<keyword evidence="3" id="KW-1185">Reference proteome</keyword>
<comment type="caution">
    <text evidence="2">The sequence shown here is derived from an EMBL/GenBank/DDBJ whole genome shotgun (WGS) entry which is preliminary data.</text>
</comment>
<dbReference type="PANTHER" id="PTHR36205:SF2">
    <property type="entry name" value="MAJOR FACILITATOR SUPERFAMILY TRANSPORTER"/>
    <property type="match status" value="1"/>
</dbReference>
<reference evidence="2" key="1">
    <citation type="submission" date="2022-07" db="EMBL/GenBank/DDBJ databases">
        <title>Fungi with potential for degradation of polypropylene.</title>
        <authorList>
            <person name="Gostincar C."/>
        </authorList>
    </citation>
    <scope>NUCLEOTIDE SEQUENCE</scope>
    <source>
        <strain evidence="2">EXF-13308</strain>
    </source>
</reference>
<dbReference type="InterPro" id="IPR021822">
    <property type="entry name" value="DUF3405"/>
</dbReference>
<gene>
    <name evidence="2" type="ORF">NKR23_g1504</name>
</gene>
<feature type="region of interest" description="Disordered" evidence="1">
    <location>
        <begin position="250"/>
        <end position="307"/>
    </location>
</feature>
<evidence type="ECO:0000313" key="3">
    <source>
        <dbReference type="Proteomes" id="UP001174694"/>
    </source>
</evidence>
<feature type="compositionally biased region" description="Basic and acidic residues" evidence="1">
    <location>
        <begin position="265"/>
        <end position="277"/>
    </location>
</feature>
<dbReference type="PANTHER" id="PTHR36205">
    <property type="entry name" value="CHROMOSOME 19, WHOLE GENOME SHOTGUN SEQUENCE"/>
    <property type="match status" value="1"/>
</dbReference>
<sequence>MLKPQGCRLLAKPRNFLLVGLVLVAVYWLLLTSSKTSGYRVVPWAKAPEQKEPPKELTEEEKKKQREVEVRASFEKDHEEVGKLPEAGAIYGNTLLSLTGKDDPNLESQSVFKPWTKPAAFSTDKPYIYNPYPEYNSDEWKNDNHAEYVPCLGPLGEEVEDISIFKGRLRQFPSPGFGSYDVFGLSDNICYERDTRLGPYSATKFDKKNEPLDWDTVSWGRLQDKCVERNQARFDMIGPDNEYIASAYPELARSGPASGNDDGGDDLKREKEKDQTARLRRRRIARAARDAENRTSSESAPKQEPRTALLLRSFTGKRYTENDKEVIRSLVSELSLRTGGEYQVFLLLHVKEKERDISTPEARQLILEKEIPREFWDMTVMWNDALVQGMYPKLDPGREASVHNAQWLSVQRFSQEHRQFDFVWNWEMDSRVIGHNYEMLHKLGEFAKQQPRKGIWERSERFYIPSLHGGYNSDFRTHIEKLYGSDMVWGAPELPFVNPVGPKPPVASPDQDEYEWGVGEEADLITLAPMFNPAPSGWVLRDQVWRYEDETHKPADLPRRATIITQNRASRRLLDIMHVEDLRGKHVGSELATPTVAFIHGLKAVHAPMPVFFDRPWNGTLLQKWFNGGPKGVSGYYGSSMDWGQEGRYQGSTWYFRAIPPQRLYNNWAGYEDTDIGGHDWETEHGRPCLPTMFLHPIKEIKPTEPGYSSKSGLPYA</sequence>
<evidence type="ECO:0000313" key="2">
    <source>
        <dbReference type="EMBL" id="KAJ9156474.1"/>
    </source>
</evidence>
<protein>
    <submittedName>
        <fullName evidence="2">Major facilitator superfamily transporter</fullName>
    </submittedName>
</protein>
<dbReference type="AlphaFoldDB" id="A0AA38VWJ0"/>